<evidence type="ECO:0000256" key="1">
    <source>
        <dbReference type="SAM" id="Coils"/>
    </source>
</evidence>
<dbReference type="EMBL" id="BGZN01000019">
    <property type="protein sequence ID" value="GBR73782.1"/>
    <property type="molecule type" value="Genomic_DNA"/>
</dbReference>
<proteinExistence type="predicted"/>
<organism evidence="2 3">
    <name type="scientific">Termititenax aidoneus</name>
    <dbReference type="NCBI Taxonomy" id="2218524"/>
    <lineage>
        <taxon>Bacteria</taxon>
        <taxon>Bacillati</taxon>
        <taxon>Candidatus Margulisiibacteriota</taxon>
        <taxon>Candidatus Termititenacia</taxon>
        <taxon>Candidatus Termititenacales</taxon>
        <taxon>Candidatus Termititenacaceae</taxon>
        <taxon>Candidatus Termititenax</taxon>
    </lineage>
</organism>
<sequence>MGSTDEIKTTAGNLNVGKVSLSNIAKDAYAAIANVTDIRSQIMAQITSVATGSGDKEIDIGALTDKGGTSVKIDISTGAGALVLDDALQELSTLEQAAAQLVAAENKAQKQVHSVTGQG</sequence>
<comment type="caution">
    <text evidence="2">The sequence shown here is derived from an EMBL/GenBank/DDBJ whole genome shotgun (WGS) entry which is preliminary data.</text>
</comment>
<protein>
    <submittedName>
        <fullName evidence="2">Uncharacterized protein</fullName>
    </submittedName>
</protein>
<gene>
    <name evidence="2" type="ORF">NO1_1080</name>
</gene>
<keyword evidence="3" id="KW-1185">Reference proteome</keyword>
<evidence type="ECO:0000313" key="2">
    <source>
        <dbReference type="EMBL" id="GBR73782.1"/>
    </source>
</evidence>
<accession>A0A388TBW8</accession>
<dbReference type="AlphaFoldDB" id="A0A388TBW8"/>
<keyword evidence="1" id="KW-0175">Coiled coil</keyword>
<name>A0A388TBW8_TERA1</name>
<dbReference type="Proteomes" id="UP000269352">
    <property type="component" value="Unassembled WGS sequence"/>
</dbReference>
<evidence type="ECO:0000313" key="3">
    <source>
        <dbReference type="Proteomes" id="UP000269352"/>
    </source>
</evidence>
<reference evidence="2 3" key="1">
    <citation type="journal article" date="2019" name="ISME J.">
        <title>Genome analyses of uncultured TG2/ZB3 bacteria in 'Margulisbacteria' specifically attached to ectosymbiotic spirochetes of protists in the termite gut.</title>
        <authorList>
            <person name="Utami Y.D."/>
            <person name="Kuwahara H."/>
            <person name="Igai K."/>
            <person name="Murakami T."/>
            <person name="Sugaya K."/>
            <person name="Morikawa T."/>
            <person name="Nagura Y."/>
            <person name="Yuki M."/>
            <person name="Deevong P."/>
            <person name="Inoue T."/>
            <person name="Kihara K."/>
            <person name="Lo N."/>
            <person name="Yamada A."/>
            <person name="Ohkuma M."/>
            <person name="Hongoh Y."/>
        </authorList>
    </citation>
    <scope>NUCLEOTIDE SEQUENCE [LARGE SCALE GENOMIC DNA]</scope>
    <source>
        <strain evidence="2">NkOx7-01</strain>
    </source>
</reference>
<feature type="coiled-coil region" evidence="1">
    <location>
        <begin position="84"/>
        <end position="111"/>
    </location>
</feature>